<sequence length="187" mass="21810">MVWKPKPCEGFTVKSSYWWLRQERVVIDATARKAKEIWFFKFPTKVKAFLWTLYLRKILIKTRRASWALTGDLNCVFCHAERETVCHLMVSCPLVKQVWEWLGVATGLQPGFFTLDEMWEAGKRLRQNGDSKAAKITQSSVPAVVRSVWRARNQALFKGITPYTENIWEDMILHIQDWPIGADHAPR</sequence>
<evidence type="ECO:0000313" key="3">
    <source>
        <dbReference type="Proteomes" id="UP001179952"/>
    </source>
</evidence>
<dbReference type="Pfam" id="PF13966">
    <property type="entry name" value="zf-RVT"/>
    <property type="match status" value="1"/>
</dbReference>
<dbReference type="AlphaFoldDB" id="A0AAV9BS95"/>
<accession>A0AAV9BS95</accession>
<comment type="caution">
    <text evidence="2">The sequence shown here is derived from an EMBL/GenBank/DDBJ whole genome shotgun (WGS) entry which is preliminary data.</text>
</comment>
<reference evidence="2" key="1">
    <citation type="journal article" date="2023" name="Nat. Commun.">
        <title>Diploid and tetraploid genomes of Acorus and the evolution of monocots.</title>
        <authorList>
            <person name="Ma L."/>
            <person name="Liu K.W."/>
            <person name="Li Z."/>
            <person name="Hsiao Y.Y."/>
            <person name="Qi Y."/>
            <person name="Fu T."/>
            <person name="Tang G.D."/>
            <person name="Zhang D."/>
            <person name="Sun W.H."/>
            <person name="Liu D.K."/>
            <person name="Li Y."/>
            <person name="Chen G.Z."/>
            <person name="Liu X.D."/>
            <person name="Liao X.Y."/>
            <person name="Jiang Y.T."/>
            <person name="Yu X."/>
            <person name="Hao Y."/>
            <person name="Huang J."/>
            <person name="Zhao X.W."/>
            <person name="Ke S."/>
            <person name="Chen Y.Y."/>
            <person name="Wu W.L."/>
            <person name="Hsu J.L."/>
            <person name="Lin Y.F."/>
            <person name="Huang M.D."/>
            <person name="Li C.Y."/>
            <person name="Huang L."/>
            <person name="Wang Z.W."/>
            <person name="Zhao X."/>
            <person name="Zhong W.Y."/>
            <person name="Peng D.H."/>
            <person name="Ahmad S."/>
            <person name="Lan S."/>
            <person name="Zhang J.S."/>
            <person name="Tsai W.C."/>
            <person name="Van de Peer Y."/>
            <person name="Liu Z.J."/>
        </authorList>
    </citation>
    <scope>NUCLEOTIDE SEQUENCE</scope>
    <source>
        <strain evidence="2">SCP</strain>
    </source>
</reference>
<proteinExistence type="predicted"/>
<reference evidence="2" key="2">
    <citation type="submission" date="2023-06" db="EMBL/GenBank/DDBJ databases">
        <authorList>
            <person name="Ma L."/>
            <person name="Liu K.-W."/>
            <person name="Li Z."/>
            <person name="Hsiao Y.-Y."/>
            <person name="Qi Y."/>
            <person name="Fu T."/>
            <person name="Tang G."/>
            <person name="Zhang D."/>
            <person name="Sun W.-H."/>
            <person name="Liu D.-K."/>
            <person name="Li Y."/>
            <person name="Chen G.-Z."/>
            <person name="Liu X.-D."/>
            <person name="Liao X.-Y."/>
            <person name="Jiang Y.-T."/>
            <person name="Yu X."/>
            <person name="Hao Y."/>
            <person name="Huang J."/>
            <person name="Zhao X.-W."/>
            <person name="Ke S."/>
            <person name="Chen Y.-Y."/>
            <person name="Wu W.-L."/>
            <person name="Hsu J.-L."/>
            <person name="Lin Y.-F."/>
            <person name="Huang M.-D."/>
            <person name="Li C.-Y."/>
            <person name="Huang L."/>
            <person name="Wang Z.-W."/>
            <person name="Zhao X."/>
            <person name="Zhong W.-Y."/>
            <person name="Peng D.-H."/>
            <person name="Ahmad S."/>
            <person name="Lan S."/>
            <person name="Zhang J.-S."/>
            <person name="Tsai W.-C."/>
            <person name="Van De Peer Y."/>
            <person name="Liu Z.-J."/>
        </authorList>
    </citation>
    <scope>NUCLEOTIDE SEQUENCE</scope>
    <source>
        <strain evidence="2">SCP</strain>
        <tissue evidence="2">Leaves</tissue>
    </source>
</reference>
<protein>
    <recommendedName>
        <fullName evidence="1">Reverse transcriptase zinc-binding domain-containing protein</fullName>
    </recommendedName>
</protein>
<dbReference type="Proteomes" id="UP001179952">
    <property type="component" value="Unassembled WGS sequence"/>
</dbReference>
<name>A0AAV9BS95_ACOGR</name>
<dbReference type="InterPro" id="IPR026960">
    <property type="entry name" value="RVT-Znf"/>
</dbReference>
<organism evidence="2 3">
    <name type="scientific">Acorus gramineus</name>
    <name type="common">Dwarf sweet flag</name>
    <dbReference type="NCBI Taxonomy" id="55184"/>
    <lineage>
        <taxon>Eukaryota</taxon>
        <taxon>Viridiplantae</taxon>
        <taxon>Streptophyta</taxon>
        <taxon>Embryophyta</taxon>
        <taxon>Tracheophyta</taxon>
        <taxon>Spermatophyta</taxon>
        <taxon>Magnoliopsida</taxon>
        <taxon>Liliopsida</taxon>
        <taxon>Acoraceae</taxon>
        <taxon>Acorus</taxon>
    </lineage>
</organism>
<keyword evidence="3" id="KW-1185">Reference proteome</keyword>
<gene>
    <name evidence="2" type="ORF">QJS04_geneDACA015070</name>
</gene>
<feature type="domain" description="Reverse transcriptase zinc-binding" evidence="1">
    <location>
        <begin position="11"/>
        <end position="99"/>
    </location>
</feature>
<evidence type="ECO:0000313" key="2">
    <source>
        <dbReference type="EMBL" id="KAK1279551.1"/>
    </source>
</evidence>
<evidence type="ECO:0000259" key="1">
    <source>
        <dbReference type="Pfam" id="PF13966"/>
    </source>
</evidence>
<dbReference type="EMBL" id="JAUJYN010000001">
    <property type="protein sequence ID" value="KAK1279551.1"/>
    <property type="molecule type" value="Genomic_DNA"/>
</dbReference>